<dbReference type="InParanoid" id="A0A2J7RQB1"/>
<sequence>MKRKRLLLSWNLLAGLLMLATLAEGLKGTALVISKLKQKPIETTAAAQSRSAEEEAAGSSPENARDSVPLSAGGEVNVTTTKSPLTGIPQIDYVHDPNLPRELNGYNLTDYPFYDRVPDEIDFKCDGLHDGFYASIPHKCQVYHHCLFGTRYDFLCANYTAFDQKTFICHFVSEVDCANSPKYFKRNEALYKQATTTVATTTKAATQPPLPARRPQPAPRPGRRRPYRPRRPEYDYYYDDDYEDDPEYYDDELPAHRSTTAALPSSHVGNGRRRKHRRPQRPLEDDQRRPVSAPSASLDHEDAQPEADLKPRPSASVYDRPRVPPKIRRPVPLNERDKYDYTTRKSPASGASAPEEPVEDTYSRPKHQVRPTVHREDDYYDDEEYVPPARNPVSSSRVKNSDPYHQTASDDRDIVRRPTMTGAGRPLRRNRPGGSARRRPAETTQYAPLPLEGEEDDYDTSYDEEPRRPVRPANGRRKRPPQGSGRQEDYYRPTTQSTRHDPDYSQQPRGGQSPRYRDEEDDEPVPAPRPAYISTAPGGSSTRQMHRKRVQQPEATADEYIHSRSQASESTAFRRPGGQRKHATPARQPETHSEEPPEETDYYDDEELPEENYRNRQSQSHRGTQVAAGPLQQTVTALPPPPTTKASAEVEEDDIISPPQRSGNGRRPFLPSRGGNPILPRGLQPVGVKAPQQTPKPGTSNDDSTQDKQSRIPQPLTASKYHPNIEEDDYEEDPPEQRTVTSTGNSPDISDALTSRPISQSNYKSAGKRDSQSDSIQEEIPRRVQSGNTEYRSKLIEDTQPRISPSPAGNFRNKQATSANVGDTANRNTNYNNGKYKPNSQESLEENPFLPVTGPSSSNAKTSPPILNGGRDSRPNHQQISQSLKTPAVVTEDVRSAAPPGVPKNAPSFAIYRTTAKTPIKPSANPPPRVPDLPARTKLDEIDESEYDVTLNDALHPTLHPTRSVATGIVAFPQQPTLQRVQVFKTKIGISSPSSPLSSSSSHQGVEALSNEPSSSSTGGRGYLVSSASQTHITRAPYASLRANVKDPRLVVIDPNTRDGQVAYLQQQGDTVQYNAQQARRRIPVTQYDEKVPSHDDNPHRYTQVQPQYQRGVANHESVPLLVVDDILYSNERHRQSWSQQQGGEPNVDYITHY</sequence>
<accession>A0A2J7RQB1</accession>
<feature type="compositionally biased region" description="Basic and acidic residues" evidence="1">
    <location>
        <begin position="334"/>
        <end position="343"/>
    </location>
</feature>
<dbReference type="Pfam" id="PF01607">
    <property type="entry name" value="CBM_14"/>
    <property type="match status" value="1"/>
</dbReference>
<feature type="compositionally biased region" description="Acidic residues" evidence="1">
    <location>
        <begin position="596"/>
        <end position="610"/>
    </location>
</feature>
<comment type="caution">
    <text evidence="4">The sequence shown here is derived from an EMBL/GenBank/DDBJ whole genome shotgun (WGS) entry which is preliminary data.</text>
</comment>
<dbReference type="InterPro" id="IPR052976">
    <property type="entry name" value="Scoloptoxin-like"/>
</dbReference>
<feature type="compositionally biased region" description="Basic and acidic residues" evidence="1">
    <location>
        <begin position="791"/>
        <end position="800"/>
    </location>
</feature>
<keyword evidence="2" id="KW-0732">Signal</keyword>
<feature type="compositionally biased region" description="Polar residues" evidence="1">
    <location>
        <begin position="876"/>
        <end position="885"/>
    </location>
</feature>
<dbReference type="SUPFAM" id="SSF57625">
    <property type="entry name" value="Invertebrate chitin-binding proteins"/>
    <property type="match status" value="1"/>
</dbReference>
<dbReference type="AlphaFoldDB" id="A0A2J7RQB1"/>
<feature type="compositionally biased region" description="Pro residues" evidence="1">
    <location>
        <begin position="208"/>
        <end position="220"/>
    </location>
</feature>
<feature type="compositionally biased region" description="Acidic residues" evidence="1">
    <location>
        <begin position="452"/>
        <end position="463"/>
    </location>
</feature>
<feature type="compositionally biased region" description="Polar residues" evidence="1">
    <location>
        <begin position="392"/>
        <end position="407"/>
    </location>
</feature>
<dbReference type="InterPro" id="IPR002557">
    <property type="entry name" value="Chitin-bd_dom"/>
</dbReference>
<feature type="region of interest" description="Disordered" evidence="1">
    <location>
        <begin position="199"/>
        <end position="907"/>
    </location>
</feature>
<reference evidence="4 5" key="1">
    <citation type="submission" date="2017-12" db="EMBL/GenBank/DDBJ databases">
        <title>Hemimetabolous genomes reveal molecular basis of termite eusociality.</title>
        <authorList>
            <person name="Harrison M.C."/>
            <person name="Jongepier E."/>
            <person name="Robertson H.M."/>
            <person name="Arning N."/>
            <person name="Bitard-Feildel T."/>
            <person name="Chao H."/>
            <person name="Childers C.P."/>
            <person name="Dinh H."/>
            <person name="Doddapaneni H."/>
            <person name="Dugan S."/>
            <person name="Gowin J."/>
            <person name="Greiner C."/>
            <person name="Han Y."/>
            <person name="Hu H."/>
            <person name="Hughes D.S.T."/>
            <person name="Huylmans A.-K."/>
            <person name="Kemena C."/>
            <person name="Kremer L.P.M."/>
            <person name="Lee S.L."/>
            <person name="Lopez-Ezquerra A."/>
            <person name="Mallet L."/>
            <person name="Monroy-Kuhn J.M."/>
            <person name="Moser A."/>
            <person name="Murali S.C."/>
            <person name="Muzny D.M."/>
            <person name="Otani S."/>
            <person name="Piulachs M.-D."/>
            <person name="Poelchau M."/>
            <person name="Qu J."/>
            <person name="Schaub F."/>
            <person name="Wada-Katsumata A."/>
            <person name="Worley K.C."/>
            <person name="Xie Q."/>
            <person name="Ylla G."/>
            <person name="Poulsen M."/>
            <person name="Gibbs R.A."/>
            <person name="Schal C."/>
            <person name="Richards S."/>
            <person name="Belles X."/>
            <person name="Korb J."/>
            <person name="Bornberg-Bauer E."/>
        </authorList>
    </citation>
    <scope>NUCLEOTIDE SEQUENCE [LARGE SCALE GENOMIC DNA]</scope>
    <source>
        <tissue evidence="4">Whole body</tissue>
    </source>
</reference>
<dbReference type="STRING" id="105785.A0A2J7RQB1"/>
<protein>
    <recommendedName>
        <fullName evidence="3">Chitin-binding type-2 domain-containing protein</fullName>
    </recommendedName>
</protein>
<dbReference type="GO" id="GO:0005576">
    <property type="term" value="C:extracellular region"/>
    <property type="evidence" value="ECO:0007669"/>
    <property type="project" value="InterPro"/>
</dbReference>
<dbReference type="EMBL" id="NEVH01001345">
    <property type="protein sequence ID" value="PNF43018.1"/>
    <property type="molecule type" value="Genomic_DNA"/>
</dbReference>
<evidence type="ECO:0000259" key="3">
    <source>
        <dbReference type="PROSITE" id="PS50940"/>
    </source>
</evidence>
<feature type="compositionally biased region" description="Polar residues" evidence="1">
    <location>
        <begin position="812"/>
        <end position="842"/>
    </location>
</feature>
<dbReference type="EMBL" id="NEVH01001345">
    <property type="protein sequence ID" value="PNF43016.1"/>
    <property type="molecule type" value="Genomic_DNA"/>
</dbReference>
<dbReference type="PROSITE" id="PS50940">
    <property type="entry name" value="CHIT_BIND_II"/>
    <property type="match status" value="1"/>
</dbReference>
<feature type="compositionally biased region" description="Basic and acidic residues" evidence="1">
    <location>
        <begin position="298"/>
        <end position="311"/>
    </location>
</feature>
<proteinExistence type="predicted"/>
<dbReference type="Proteomes" id="UP000235965">
    <property type="component" value="Unassembled WGS sequence"/>
</dbReference>
<dbReference type="SMART" id="SM00494">
    <property type="entry name" value="ChtBD2"/>
    <property type="match status" value="1"/>
</dbReference>
<gene>
    <name evidence="4" type="ORF">B7P43_G09576</name>
</gene>
<feature type="compositionally biased region" description="Polar residues" evidence="1">
    <location>
        <begin position="738"/>
        <end position="764"/>
    </location>
</feature>
<dbReference type="PANTHER" id="PTHR22933:SF40">
    <property type="entry name" value="CUTICULAR PROTEIN ANALOGOUS TO PERITROPHINS 1-H"/>
    <property type="match status" value="1"/>
</dbReference>
<evidence type="ECO:0000313" key="5">
    <source>
        <dbReference type="Proteomes" id="UP000235965"/>
    </source>
</evidence>
<feature type="compositionally biased region" description="Polar residues" evidence="1">
    <location>
        <begin position="691"/>
        <end position="703"/>
    </location>
</feature>
<feature type="compositionally biased region" description="Acidic residues" evidence="1">
    <location>
        <begin position="236"/>
        <end position="252"/>
    </location>
</feature>
<feature type="signal peptide" evidence="2">
    <location>
        <begin position="1"/>
        <end position="25"/>
    </location>
</feature>
<dbReference type="FunCoup" id="A0A2J7RQB1">
    <property type="interactions" value="3"/>
</dbReference>
<dbReference type="PANTHER" id="PTHR22933">
    <property type="entry name" value="FI18007P1-RELATED"/>
    <property type="match status" value="1"/>
</dbReference>
<dbReference type="InterPro" id="IPR036508">
    <property type="entry name" value="Chitin-bd_dom_sf"/>
</dbReference>
<dbReference type="GO" id="GO:0008061">
    <property type="term" value="F:chitin binding"/>
    <property type="evidence" value="ECO:0007669"/>
    <property type="project" value="InterPro"/>
</dbReference>
<organism evidence="4 5">
    <name type="scientific">Cryptotermes secundus</name>
    <dbReference type="NCBI Taxonomy" id="105785"/>
    <lineage>
        <taxon>Eukaryota</taxon>
        <taxon>Metazoa</taxon>
        <taxon>Ecdysozoa</taxon>
        <taxon>Arthropoda</taxon>
        <taxon>Hexapoda</taxon>
        <taxon>Insecta</taxon>
        <taxon>Pterygota</taxon>
        <taxon>Neoptera</taxon>
        <taxon>Polyneoptera</taxon>
        <taxon>Dictyoptera</taxon>
        <taxon>Blattodea</taxon>
        <taxon>Blattoidea</taxon>
        <taxon>Termitoidae</taxon>
        <taxon>Kalotermitidae</taxon>
        <taxon>Cryptotermitinae</taxon>
        <taxon>Cryptotermes</taxon>
    </lineage>
</organism>
<evidence type="ECO:0000256" key="1">
    <source>
        <dbReference type="SAM" id="MobiDB-lite"/>
    </source>
</evidence>
<feature type="region of interest" description="Disordered" evidence="1">
    <location>
        <begin position="990"/>
        <end position="1023"/>
    </location>
</feature>
<dbReference type="OrthoDB" id="3360904at2759"/>
<evidence type="ECO:0000256" key="2">
    <source>
        <dbReference type="SAM" id="SignalP"/>
    </source>
</evidence>
<name>A0A2J7RQB1_9NEOP</name>
<evidence type="ECO:0000313" key="4">
    <source>
        <dbReference type="EMBL" id="PNF43018.1"/>
    </source>
</evidence>
<feature type="chain" id="PRO_5014559455" description="Chitin-binding type-2 domain-containing protein" evidence="2">
    <location>
        <begin position="26"/>
        <end position="1154"/>
    </location>
</feature>
<keyword evidence="5" id="KW-1185">Reference proteome</keyword>
<feature type="compositionally biased region" description="Low complexity" evidence="1">
    <location>
        <begin position="991"/>
        <end position="1002"/>
    </location>
</feature>
<feature type="domain" description="Chitin-binding type-2" evidence="3">
    <location>
        <begin position="122"/>
        <end position="179"/>
    </location>
</feature>
<feature type="compositionally biased region" description="Basic residues" evidence="1">
    <location>
        <begin position="270"/>
        <end position="280"/>
    </location>
</feature>
<feature type="region of interest" description="Disordered" evidence="1">
    <location>
        <begin position="44"/>
        <end position="81"/>
    </location>
</feature>
<dbReference type="Gene3D" id="2.170.140.10">
    <property type="entry name" value="Chitin binding domain"/>
    <property type="match status" value="1"/>
</dbReference>
<feature type="region of interest" description="Disordered" evidence="1">
    <location>
        <begin position="1135"/>
        <end position="1154"/>
    </location>
</feature>